<gene>
    <name evidence="2" type="ORF">A3Q56_06255</name>
</gene>
<dbReference type="Pfam" id="PF03645">
    <property type="entry name" value="Tctex-1"/>
    <property type="match status" value="1"/>
</dbReference>
<dbReference type="Gene3D" id="3.30.1140.40">
    <property type="entry name" value="Tctex-1"/>
    <property type="match status" value="1"/>
</dbReference>
<keyword evidence="3" id="KW-1185">Reference proteome</keyword>
<reference evidence="2 3" key="1">
    <citation type="submission" date="2016-04" db="EMBL/GenBank/DDBJ databases">
        <title>The genome of Intoshia linei affirms orthonectids as highly simplified spiralians.</title>
        <authorList>
            <person name="Mikhailov K.V."/>
            <person name="Slusarev G.S."/>
            <person name="Nikitin M.A."/>
            <person name="Logacheva M.D."/>
            <person name="Penin A."/>
            <person name="Aleoshin V."/>
            <person name="Panchin Y.V."/>
        </authorList>
    </citation>
    <scope>NUCLEOTIDE SEQUENCE [LARGE SCALE GENOMIC DNA]</scope>
    <source>
        <strain evidence="2">Intl2013</strain>
        <tissue evidence="2">Whole animal</tissue>
    </source>
</reference>
<dbReference type="PANTHER" id="PTHR21255:SF7">
    <property type="entry name" value="DYNEIN LIGHT CHAIN TCTEX-TYPE PROTEIN 2B"/>
    <property type="match status" value="1"/>
</dbReference>
<evidence type="ECO:0000313" key="3">
    <source>
        <dbReference type="Proteomes" id="UP000078046"/>
    </source>
</evidence>
<dbReference type="GO" id="GO:0005737">
    <property type="term" value="C:cytoplasm"/>
    <property type="evidence" value="ECO:0007669"/>
    <property type="project" value="TreeGrafter"/>
</dbReference>
<proteinExistence type="inferred from homology"/>
<dbReference type="EMBL" id="LWCA01001061">
    <property type="protein sequence ID" value="OAF66022.1"/>
    <property type="molecule type" value="Genomic_DNA"/>
</dbReference>
<dbReference type="GO" id="GO:0045505">
    <property type="term" value="F:dynein intermediate chain binding"/>
    <property type="evidence" value="ECO:0007669"/>
    <property type="project" value="TreeGrafter"/>
</dbReference>
<comment type="similarity">
    <text evidence="1">Belongs to the dynein light chain Tctex-type family.</text>
</comment>
<evidence type="ECO:0000313" key="2">
    <source>
        <dbReference type="EMBL" id="OAF66022.1"/>
    </source>
</evidence>
<dbReference type="InterPro" id="IPR038586">
    <property type="entry name" value="Tctex-1-like_sf"/>
</dbReference>
<dbReference type="GO" id="GO:0005868">
    <property type="term" value="C:cytoplasmic dynein complex"/>
    <property type="evidence" value="ECO:0007669"/>
    <property type="project" value="TreeGrafter"/>
</dbReference>
<dbReference type="GO" id="GO:0007018">
    <property type="term" value="P:microtubule-based movement"/>
    <property type="evidence" value="ECO:0007669"/>
    <property type="project" value="TreeGrafter"/>
</dbReference>
<evidence type="ECO:0000256" key="1">
    <source>
        <dbReference type="ARBA" id="ARBA00005361"/>
    </source>
</evidence>
<dbReference type="OrthoDB" id="10260741at2759"/>
<dbReference type="InterPro" id="IPR005334">
    <property type="entry name" value="Tctex-1-like"/>
</dbReference>
<protein>
    <submittedName>
        <fullName evidence="2">Tctex1 domain-containing protein 1</fullName>
    </submittedName>
</protein>
<sequence length="189" mass="21907">MSRKVSVDTDTHTKDKSITSVIKGGSGYVANLPDTRRRRSSYFTNKNMNVFRRLSIQNIKPEIKNVQYSNTYQLSPFEYEKIDIVRINNILSDTVKDVLQNKTYDPTSVAYLVKNLTDLIKNRVRDVNGSGNKTRYKIVVTTLISQNKEMNFLESSRCLWNVDFDSYSTFSFKNDSIVSTCSIYWVYTE</sequence>
<accession>A0A177AWZ7</accession>
<organism evidence="2 3">
    <name type="scientific">Intoshia linei</name>
    <dbReference type="NCBI Taxonomy" id="1819745"/>
    <lineage>
        <taxon>Eukaryota</taxon>
        <taxon>Metazoa</taxon>
        <taxon>Spiralia</taxon>
        <taxon>Lophotrochozoa</taxon>
        <taxon>Mesozoa</taxon>
        <taxon>Orthonectida</taxon>
        <taxon>Rhopaluridae</taxon>
        <taxon>Intoshia</taxon>
    </lineage>
</organism>
<dbReference type="Proteomes" id="UP000078046">
    <property type="component" value="Unassembled WGS sequence"/>
</dbReference>
<dbReference type="AlphaFoldDB" id="A0A177AWZ7"/>
<name>A0A177AWZ7_9BILA</name>
<comment type="caution">
    <text evidence="2">The sequence shown here is derived from an EMBL/GenBank/DDBJ whole genome shotgun (WGS) entry which is preliminary data.</text>
</comment>
<dbReference type="PANTHER" id="PTHR21255">
    <property type="entry name" value="T-COMPLEX-ASSOCIATED-TESTIS-EXPRESSED 1/ DYNEIN LIGHT CHAIN"/>
    <property type="match status" value="1"/>
</dbReference>
<dbReference type="CDD" id="cd21451">
    <property type="entry name" value="DLC-like_TCTEX1D"/>
    <property type="match status" value="1"/>
</dbReference>